<dbReference type="InterPro" id="IPR002893">
    <property type="entry name" value="Znf_MYND"/>
</dbReference>
<dbReference type="Proteomes" id="UP000077266">
    <property type="component" value="Unassembled WGS sequence"/>
</dbReference>
<dbReference type="GO" id="GO:0008270">
    <property type="term" value="F:zinc ion binding"/>
    <property type="evidence" value="ECO:0007669"/>
    <property type="project" value="UniProtKB-KW"/>
</dbReference>
<feature type="domain" description="MYND-type" evidence="5">
    <location>
        <begin position="6"/>
        <end position="49"/>
    </location>
</feature>
<keyword evidence="2 4" id="KW-0863">Zinc-finger</keyword>
<dbReference type="AlphaFoldDB" id="A0A165F2T8"/>
<dbReference type="OrthoDB" id="432970at2759"/>
<reference evidence="6 7" key="1">
    <citation type="journal article" date="2016" name="Mol. Biol. Evol.">
        <title>Comparative Genomics of Early-Diverging Mushroom-Forming Fungi Provides Insights into the Origins of Lignocellulose Decay Capabilities.</title>
        <authorList>
            <person name="Nagy L.G."/>
            <person name="Riley R."/>
            <person name="Tritt A."/>
            <person name="Adam C."/>
            <person name="Daum C."/>
            <person name="Floudas D."/>
            <person name="Sun H."/>
            <person name="Yadav J.S."/>
            <person name="Pangilinan J."/>
            <person name="Larsson K.H."/>
            <person name="Matsuura K."/>
            <person name="Barry K."/>
            <person name="Labutti K."/>
            <person name="Kuo R."/>
            <person name="Ohm R.A."/>
            <person name="Bhattacharya S.S."/>
            <person name="Shirouzu T."/>
            <person name="Yoshinaga Y."/>
            <person name="Martin F.M."/>
            <person name="Grigoriev I.V."/>
            <person name="Hibbett D.S."/>
        </authorList>
    </citation>
    <scope>NUCLEOTIDE SEQUENCE [LARGE SCALE GENOMIC DNA]</scope>
    <source>
        <strain evidence="6 7">HHB12029</strain>
    </source>
</reference>
<dbReference type="Pfam" id="PF01753">
    <property type="entry name" value="zf-MYND"/>
    <property type="match status" value="1"/>
</dbReference>
<evidence type="ECO:0000256" key="4">
    <source>
        <dbReference type="PROSITE-ProRule" id="PRU00134"/>
    </source>
</evidence>
<dbReference type="STRING" id="1314781.A0A165F2T8"/>
<keyword evidence="3" id="KW-0862">Zinc</keyword>
<evidence type="ECO:0000259" key="5">
    <source>
        <dbReference type="PROSITE" id="PS50865"/>
    </source>
</evidence>
<dbReference type="SUPFAM" id="SSF144232">
    <property type="entry name" value="HIT/MYND zinc finger-like"/>
    <property type="match status" value="1"/>
</dbReference>
<dbReference type="PROSITE" id="PS50865">
    <property type="entry name" value="ZF_MYND_2"/>
    <property type="match status" value="1"/>
</dbReference>
<organism evidence="6 7">
    <name type="scientific">Exidia glandulosa HHB12029</name>
    <dbReference type="NCBI Taxonomy" id="1314781"/>
    <lineage>
        <taxon>Eukaryota</taxon>
        <taxon>Fungi</taxon>
        <taxon>Dikarya</taxon>
        <taxon>Basidiomycota</taxon>
        <taxon>Agaricomycotina</taxon>
        <taxon>Agaricomycetes</taxon>
        <taxon>Auriculariales</taxon>
        <taxon>Exidiaceae</taxon>
        <taxon>Exidia</taxon>
    </lineage>
</organism>
<keyword evidence="7" id="KW-1185">Reference proteome</keyword>
<dbReference type="InParanoid" id="A0A165F2T8"/>
<evidence type="ECO:0000256" key="3">
    <source>
        <dbReference type="ARBA" id="ARBA00022833"/>
    </source>
</evidence>
<gene>
    <name evidence="6" type="ORF">EXIGLDRAFT_619649</name>
</gene>
<accession>A0A165F2T8</accession>
<keyword evidence="1" id="KW-0479">Metal-binding</keyword>
<evidence type="ECO:0000313" key="6">
    <source>
        <dbReference type="EMBL" id="KZV88258.1"/>
    </source>
</evidence>
<name>A0A165F2T8_EXIGL</name>
<evidence type="ECO:0000313" key="7">
    <source>
        <dbReference type="Proteomes" id="UP000077266"/>
    </source>
</evidence>
<dbReference type="Gene3D" id="6.10.140.2220">
    <property type="match status" value="1"/>
</dbReference>
<evidence type="ECO:0000256" key="1">
    <source>
        <dbReference type="ARBA" id="ARBA00022723"/>
    </source>
</evidence>
<proteinExistence type="predicted"/>
<evidence type="ECO:0000256" key="2">
    <source>
        <dbReference type="ARBA" id="ARBA00022771"/>
    </source>
</evidence>
<protein>
    <recommendedName>
        <fullName evidence="5">MYND-type domain-containing protein</fullName>
    </recommendedName>
</protein>
<sequence>MGHRQCDNCGRVESTLTGRILSVCAGCKFVQYCSKECQRSHWDSHKGVCRLTAATVGASRAQVNQAPGQYPTPNMAKYLRKFCSTHASLLAWVAYQALDLKHQPANIRTKSMLVEIAYDPSAPLRFTLKGTHMVPRTYLAQYADPLIVEDVQRREERCRRAGGIGTAVVLLQCGAMAEVMPVEIDNPTRLAAWETREDWEEVLEWYVTSGRGDFTPPLVSPVSVRNHRY</sequence>
<dbReference type="EMBL" id="KV426104">
    <property type="protein sequence ID" value="KZV88258.1"/>
    <property type="molecule type" value="Genomic_DNA"/>
</dbReference>